<name>A0A0D6DVS6_9LACT</name>
<dbReference type="HOGENOM" id="CLU_031285_5_0_9"/>
<sequence>MKKWQKVAVSAVTILSIAALATGCSAGKKKGNTTENKGAVKVSFSWWGNDDRHKATQDMITNFEKDHKDISVKGEPSGFGDLDQVFTTRYAGNTLADVTTLLYSWVPQFGQNGGFYDLNKIKSLDLSTYNKDFLKFGQVDGKQVAVPYGENTLVMYVNKTAYEKNGIDVASLKTWDDYATAAKKLPEGSFMIASPTWRFPVTVWLQQKTGKTEFNAKGDLNWSEQDYLDGMTWYKKMADARVFVSRKDYLENVGTEPVSLATNKKWLNGEYGGGIGWNAGITSDYQSLKAIGSELVIVDYPIAEGGKKVNLLSKPSMLFGVKKNEKNSEQVGTFLNDFLNGEKANEILGLSRGIPASSSAVKSLTKSGKLTGFMKDGYDYGQKAVKMNETPFYEDGSLTTIYTTEIEAVELGKTDLKTAAKNVFTKTKDQAAKLAKDYKLK</sequence>
<reference evidence="3" key="1">
    <citation type="submission" date="2015-01" db="EMBL/GenBank/DDBJ databases">
        <authorList>
            <person name="Andreevskaya M."/>
        </authorList>
    </citation>
    <scope>NUCLEOTIDE SEQUENCE [LARGE SCALE GENOMIC DNA]</scope>
    <source>
        <strain evidence="3">MKFS47</strain>
    </source>
</reference>
<dbReference type="Gene3D" id="3.40.190.10">
    <property type="entry name" value="Periplasmic binding protein-like II"/>
    <property type="match status" value="2"/>
</dbReference>
<dbReference type="PANTHER" id="PTHR43649">
    <property type="entry name" value="ARABINOSE-BINDING PROTEIN-RELATED"/>
    <property type="match status" value="1"/>
</dbReference>
<dbReference type="RefSeq" id="WP_047915095.1">
    <property type="nucleotide sequence ID" value="NZ_LN774769.1"/>
</dbReference>
<proteinExistence type="predicted"/>
<dbReference type="KEGG" id="lpk:LACPI_0673"/>
<evidence type="ECO:0000313" key="3">
    <source>
        <dbReference type="Proteomes" id="UP000033166"/>
    </source>
</evidence>
<feature type="signal peptide" evidence="1">
    <location>
        <begin position="1"/>
        <end position="21"/>
    </location>
</feature>
<dbReference type="AlphaFoldDB" id="A0A0D6DVS6"/>
<dbReference type="SUPFAM" id="SSF53850">
    <property type="entry name" value="Periplasmic binding protein-like II"/>
    <property type="match status" value="1"/>
</dbReference>
<dbReference type="InterPro" id="IPR050490">
    <property type="entry name" value="Bact_solute-bd_prot1"/>
</dbReference>
<feature type="chain" id="PRO_5038375179" evidence="1">
    <location>
        <begin position="22"/>
        <end position="441"/>
    </location>
</feature>
<dbReference type="PANTHER" id="PTHR43649:SF30">
    <property type="entry name" value="ABC TRANSPORTER SUBSTRATE-BINDING PROTEIN"/>
    <property type="match status" value="1"/>
</dbReference>
<evidence type="ECO:0000256" key="1">
    <source>
        <dbReference type="SAM" id="SignalP"/>
    </source>
</evidence>
<protein>
    <submittedName>
        <fullName evidence="2">Putative ABC transporter substrate-binding protein YesO</fullName>
    </submittedName>
</protein>
<dbReference type="EMBL" id="LN774769">
    <property type="protein sequence ID" value="CEN27873.1"/>
    <property type="molecule type" value="Genomic_DNA"/>
</dbReference>
<dbReference type="Proteomes" id="UP000033166">
    <property type="component" value="Chromosome I"/>
</dbReference>
<dbReference type="InterPro" id="IPR006059">
    <property type="entry name" value="SBP"/>
</dbReference>
<accession>A0A0D6DVS6</accession>
<evidence type="ECO:0000313" key="2">
    <source>
        <dbReference type="EMBL" id="CEN27873.1"/>
    </source>
</evidence>
<keyword evidence="1" id="KW-0732">Signal</keyword>
<gene>
    <name evidence="2" type="primary">yesO</name>
    <name evidence="2" type="ORF">LACPI_0673</name>
</gene>
<dbReference type="Pfam" id="PF01547">
    <property type="entry name" value="SBP_bac_1"/>
    <property type="match status" value="1"/>
</dbReference>
<dbReference type="STRING" id="1364.LP2241_20289"/>
<dbReference type="PROSITE" id="PS51257">
    <property type="entry name" value="PROKAR_LIPOPROTEIN"/>
    <property type="match status" value="1"/>
</dbReference>
<organism evidence="2 3">
    <name type="scientific">Pseudolactococcus piscium MKFS47</name>
    <dbReference type="NCBI Taxonomy" id="297352"/>
    <lineage>
        <taxon>Bacteria</taxon>
        <taxon>Bacillati</taxon>
        <taxon>Bacillota</taxon>
        <taxon>Bacilli</taxon>
        <taxon>Lactobacillales</taxon>
        <taxon>Streptococcaceae</taxon>
        <taxon>Pseudolactococcus</taxon>
    </lineage>
</organism>